<name>A0A0D2E542_9EURO</name>
<dbReference type="AlphaFoldDB" id="A0A0D2E542"/>
<dbReference type="HOGENOM" id="CLU_1731509_0_0_1"/>
<evidence type="ECO:0000313" key="3">
    <source>
        <dbReference type="Proteomes" id="UP000053029"/>
    </source>
</evidence>
<keyword evidence="3" id="KW-1185">Reference proteome</keyword>
<proteinExistence type="predicted"/>
<sequence>MSSSSYNAFITNNRDPDNVRFGAAAKEHARLFYNDAGLLLSMAIADGALFGFDTIDDVQQQVIPPGEDELILRFKSEMQAQPICRQCTRTGMTNKPIPKKAFPPSSRVPPSMPGADISGRHTSVERLQHLTQADPRVFVQSNPANCSSVDS</sequence>
<evidence type="ECO:0000256" key="1">
    <source>
        <dbReference type="SAM" id="MobiDB-lite"/>
    </source>
</evidence>
<dbReference type="EMBL" id="KN846969">
    <property type="protein sequence ID" value="KIW85221.1"/>
    <property type="molecule type" value="Genomic_DNA"/>
</dbReference>
<dbReference type="Proteomes" id="UP000053029">
    <property type="component" value="Unassembled WGS sequence"/>
</dbReference>
<dbReference type="OrthoDB" id="5400577at2759"/>
<protein>
    <submittedName>
        <fullName evidence="2">Uncharacterized protein</fullName>
    </submittedName>
</protein>
<reference evidence="2 3" key="1">
    <citation type="submission" date="2015-01" db="EMBL/GenBank/DDBJ databases">
        <title>The Genome Sequence of Fonsecaea pedrosoi CBS 271.37.</title>
        <authorList>
            <consortium name="The Broad Institute Genomics Platform"/>
            <person name="Cuomo C."/>
            <person name="de Hoog S."/>
            <person name="Gorbushina A."/>
            <person name="Stielow B."/>
            <person name="Teixiera M."/>
            <person name="Abouelleil A."/>
            <person name="Chapman S.B."/>
            <person name="Priest M."/>
            <person name="Young S.K."/>
            <person name="Wortman J."/>
            <person name="Nusbaum C."/>
            <person name="Birren B."/>
        </authorList>
    </citation>
    <scope>NUCLEOTIDE SEQUENCE [LARGE SCALE GENOMIC DNA]</scope>
    <source>
        <strain evidence="2 3">CBS 271.37</strain>
    </source>
</reference>
<feature type="compositionally biased region" description="Basic and acidic residues" evidence="1">
    <location>
        <begin position="118"/>
        <end position="128"/>
    </location>
</feature>
<dbReference type="VEuPathDB" id="FungiDB:Z517_00611"/>
<dbReference type="RefSeq" id="XP_013289029.1">
    <property type="nucleotide sequence ID" value="XM_013433575.1"/>
</dbReference>
<evidence type="ECO:0000313" key="2">
    <source>
        <dbReference type="EMBL" id="KIW85221.1"/>
    </source>
</evidence>
<organism evidence="2 3">
    <name type="scientific">Fonsecaea pedrosoi CBS 271.37</name>
    <dbReference type="NCBI Taxonomy" id="1442368"/>
    <lineage>
        <taxon>Eukaryota</taxon>
        <taxon>Fungi</taxon>
        <taxon>Dikarya</taxon>
        <taxon>Ascomycota</taxon>
        <taxon>Pezizomycotina</taxon>
        <taxon>Eurotiomycetes</taxon>
        <taxon>Chaetothyriomycetidae</taxon>
        <taxon>Chaetothyriales</taxon>
        <taxon>Herpotrichiellaceae</taxon>
        <taxon>Fonsecaea</taxon>
    </lineage>
</organism>
<dbReference type="GeneID" id="25300101"/>
<gene>
    <name evidence="2" type="ORF">Z517_00611</name>
</gene>
<feature type="region of interest" description="Disordered" evidence="1">
    <location>
        <begin position="89"/>
        <end position="151"/>
    </location>
</feature>
<accession>A0A0D2E542</accession>
<dbReference type="STRING" id="1442368.A0A0D2E542"/>
<feature type="compositionally biased region" description="Polar residues" evidence="1">
    <location>
        <begin position="139"/>
        <end position="151"/>
    </location>
</feature>